<evidence type="ECO:0000313" key="9">
    <source>
        <dbReference type="EMBL" id="KAK4755453.1"/>
    </source>
</evidence>
<evidence type="ECO:0000256" key="7">
    <source>
        <dbReference type="SAM" id="MobiDB-lite"/>
    </source>
</evidence>
<dbReference type="GO" id="GO:0005634">
    <property type="term" value="C:nucleus"/>
    <property type="evidence" value="ECO:0007669"/>
    <property type="project" value="UniProtKB-SubCell"/>
</dbReference>
<reference evidence="9 10" key="1">
    <citation type="journal article" date="2023" name="Hortic Res">
        <title>Pangenome of water caltrop reveals structural variations and asymmetric subgenome divergence after allopolyploidization.</title>
        <authorList>
            <person name="Zhang X."/>
            <person name="Chen Y."/>
            <person name="Wang L."/>
            <person name="Yuan Y."/>
            <person name="Fang M."/>
            <person name="Shi L."/>
            <person name="Lu R."/>
            <person name="Comes H.P."/>
            <person name="Ma Y."/>
            <person name="Chen Y."/>
            <person name="Huang G."/>
            <person name="Zhou Y."/>
            <person name="Zheng Z."/>
            <person name="Qiu Y."/>
        </authorList>
    </citation>
    <scope>NUCLEOTIDE SEQUENCE [LARGE SCALE GENOMIC DNA]</scope>
    <source>
        <tissue evidence="9">Roots</tissue>
    </source>
</reference>
<keyword evidence="3 6" id="KW-0805">Transcription regulation</keyword>
<evidence type="ECO:0000259" key="8">
    <source>
        <dbReference type="PROSITE" id="PS51754"/>
    </source>
</evidence>
<dbReference type="Pfam" id="PF04844">
    <property type="entry name" value="Ovate"/>
    <property type="match status" value="1"/>
</dbReference>
<feature type="region of interest" description="Disordered" evidence="7">
    <location>
        <begin position="29"/>
        <end position="122"/>
    </location>
</feature>
<evidence type="ECO:0000256" key="5">
    <source>
        <dbReference type="ARBA" id="ARBA00023242"/>
    </source>
</evidence>
<feature type="compositionally biased region" description="Low complexity" evidence="7">
    <location>
        <begin position="153"/>
        <end position="168"/>
    </location>
</feature>
<comment type="caution">
    <text evidence="9">The sequence shown here is derived from an EMBL/GenBank/DDBJ whole genome shotgun (WGS) entry which is preliminary data.</text>
</comment>
<dbReference type="EMBL" id="JAXIOK010000014">
    <property type="protein sequence ID" value="KAK4755453.1"/>
    <property type="molecule type" value="Genomic_DNA"/>
</dbReference>
<keyword evidence="4 6" id="KW-0804">Transcription</keyword>
<sequence length="370" mass="41746">MGNCRLRLSDMMLSSWFCKLMDVASSSVSYESDSKLKKAEQRRQQQQENGRSQSSHQSHQHSAPPGTFYHFSRNDDPSASVSPSDISYFPVQIPPRRSAARHQRTNTRKFSSKKKKSTRAVTSSVSAGCNCRATLDSVWAKTDPICLHEAEAPFSPSSASSSAEQPPQTHQSFDEMVWQSTSRSFRVNHISNDDVIGSDETSLDPHIELPSTKPLKFSDMVNNVRRPEVRRRELNKIAVNSPALGARTGATARGFPLNSSAVKLRISYNTPRIVRERKTTAQADNHRREIELPGGAMPDSFAVVKSSADPRREFRESMVEMIVENNIRGSKELEELLTCYLSLNSDEYHEIIISVFKQVWLELNQFIRLK</sequence>
<gene>
    <name evidence="9" type="ORF">SAY87_009210</name>
</gene>
<evidence type="ECO:0000256" key="1">
    <source>
        <dbReference type="ARBA" id="ARBA00004123"/>
    </source>
</evidence>
<dbReference type="Proteomes" id="UP001345219">
    <property type="component" value="Chromosome 8"/>
</dbReference>
<feature type="compositionally biased region" description="Low complexity" evidence="7">
    <location>
        <begin position="46"/>
        <end position="62"/>
    </location>
</feature>
<feature type="domain" description="OVATE" evidence="8">
    <location>
        <begin position="303"/>
        <end position="362"/>
    </location>
</feature>
<comment type="function">
    <text evidence="6">Transcriptional repressor that regulates multiple aspects of plant growth and development.</text>
</comment>
<dbReference type="GO" id="GO:0045892">
    <property type="term" value="P:negative regulation of DNA-templated transcription"/>
    <property type="evidence" value="ECO:0007669"/>
    <property type="project" value="UniProtKB-UniRule"/>
</dbReference>
<dbReference type="InterPro" id="IPR006458">
    <property type="entry name" value="Ovate_C"/>
</dbReference>
<evidence type="ECO:0000256" key="2">
    <source>
        <dbReference type="ARBA" id="ARBA00022491"/>
    </source>
</evidence>
<evidence type="ECO:0000256" key="3">
    <source>
        <dbReference type="ARBA" id="ARBA00023015"/>
    </source>
</evidence>
<evidence type="ECO:0000256" key="6">
    <source>
        <dbReference type="RuleBase" id="RU367028"/>
    </source>
</evidence>
<evidence type="ECO:0000256" key="4">
    <source>
        <dbReference type="ARBA" id="ARBA00023163"/>
    </source>
</evidence>
<dbReference type="NCBIfam" id="TIGR01568">
    <property type="entry name" value="A_thal_3678"/>
    <property type="match status" value="1"/>
</dbReference>
<feature type="compositionally biased region" description="Basic and acidic residues" evidence="7">
    <location>
        <begin position="32"/>
        <end position="45"/>
    </location>
</feature>
<keyword evidence="10" id="KW-1185">Reference proteome</keyword>
<dbReference type="PANTHER" id="PTHR33057:SF82">
    <property type="entry name" value="TRANSCRIPTION REPRESSOR OFP5"/>
    <property type="match status" value="1"/>
</dbReference>
<keyword evidence="2 6" id="KW-0678">Repressor</keyword>
<feature type="region of interest" description="Disordered" evidence="7">
    <location>
        <begin position="153"/>
        <end position="172"/>
    </location>
</feature>
<keyword evidence="5 6" id="KW-0539">Nucleus</keyword>
<dbReference type="PANTHER" id="PTHR33057">
    <property type="entry name" value="TRANSCRIPTION REPRESSOR OFP7-RELATED"/>
    <property type="match status" value="1"/>
</dbReference>
<organism evidence="9 10">
    <name type="scientific">Trapa incisa</name>
    <dbReference type="NCBI Taxonomy" id="236973"/>
    <lineage>
        <taxon>Eukaryota</taxon>
        <taxon>Viridiplantae</taxon>
        <taxon>Streptophyta</taxon>
        <taxon>Embryophyta</taxon>
        <taxon>Tracheophyta</taxon>
        <taxon>Spermatophyta</taxon>
        <taxon>Magnoliopsida</taxon>
        <taxon>eudicotyledons</taxon>
        <taxon>Gunneridae</taxon>
        <taxon>Pentapetalae</taxon>
        <taxon>rosids</taxon>
        <taxon>malvids</taxon>
        <taxon>Myrtales</taxon>
        <taxon>Lythraceae</taxon>
        <taxon>Trapa</taxon>
    </lineage>
</organism>
<dbReference type="AlphaFoldDB" id="A0AAN7K1C0"/>
<proteinExistence type="predicted"/>
<protein>
    <recommendedName>
        <fullName evidence="6">Transcription repressor</fullName>
    </recommendedName>
    <alternativeName>
        <fullName evidence="6">Ovate family protein</fullName>
    </alternativeName>
</protein>
<comment type="subcellular location">
    <subcellularLocation>
        <location evidence="1 6">Nucleus</location>
    </subcellularLocation>
</comment>
<dbReference type="InterPro" id="IPR038933">
    <property type="entry name" value="Ovate"/>
</dbReference>
<dbReference type="PROSITE" id="PS51754">
    <property type="entry name" value="OVATE"/>
    <property type="match status" value="1"/>
</dbReference>
<feature type="compositionally biased region" description="Basic residues" evidence="7">
    <location>
        <begin position="98"/>
        <end position="118"/>
    </location>
</feature>
<evidence type="ECO:0000313" key="10">
    <source>
        <dbReference type="Proteomes" id="UP001345219"/>
    </source>
</evidence>
<accession>A0AAN7K1C0</accession>
<name>A0AAN7K1C0_9MYRT</name>